<sequence length="118" mass="13237">MSFLNFKGCKITVVTTATDLRAGYFRLEAFARSTLNIDICSGHHCVVFLSRTRALAKIIAADQSGMTLITRRLHHGSFQQLMSLLDSPAKRSLTAEQLVSFLNGKRIEGARKNYFKEQ</sequence>
<protein>
    <submittedName>
        <fullName evidence="1">Uncharacterized protein</fullName>
    </submittedName>
</protein>
<dbReference type="EMBL" id="NHMP01000004">
    <property type="protein sequence ID" value="OXE47643.1"/>
    <property type="molecule type" value="Genomic_DNA"/>
</dbReference>
<dbReference type="Pfam" id="PF05717">
    <property type="entry name" value="TnpB_IS66"/>
    <property type="match status" value="1"/>
</dbReference>
<dbReference type="PANTHER" id="PTHR36455:SF1">
    <property type="entry name" value="BLR8292 PROTEIN"/>
    <property type="match status" value="1"/>
</dbReference>
<organism evidence="1 2">
    <name type="scientific">Turicimonas muris</name>
    <dbReference type="NCBI Taxonomy" id="1796652"/>
    <lineage>
        <taxon>Bacteria</taxon>
        <taxon>Pseudomonadati</taxon>
        <taxon>Pseudomonadota</taxon>
        <taxon>Betaproteobacteria</taxon>
        <taxon>Burkholderiales</taxon>
        <taxon>Sutterellaceae</taxon>
        <taxon>Turicimonas</taxon>
    </lineage>
</organism>
<comment type="caution">
    <text evidence="1">The sequence shown here is derived from an EMBL/GenBank/DDBJ whole genome shotgun (WGS) entry which is preliminary data.</text>
</comment>
<dbReference type="AlphaFoldDB" id="A0A227KIP1"/>
<proteinExistence type="predicted"/>
<dbReference type="RefSeq" id="WP_066595071.1">
    <property type="nucleotide sequence ID" value="NZ_CAJTBZ010000041.1"/>
</dbReference>
<dbReference type="Proteomes" id="UP000214610">
    <property type="component" value="Unassembled WGS sequence"/>
</dbReference>
<dbReference type="InterPro" id="IPR008878">
    <property type="entry name" value="Transposase_IS66_Orf2"/>
</dbReference>
<gene>
    <name evidence="1" type="ORF">ADH67_07590</name>
</gene>
<reference evidence="2" key="1">
    <citation type="submission" date="2017-05" db="EMBL/GenBank/DDBJ databases">
        <title>Improved OligoMM genomes.</title>
        <authorList>
            <person name="Garzetti D."/>
        </authorList>
    </citation>
    <scope>NUCLEOTIDE SEQUENCE [LARGE SCALE GENOMIC DNA]</scope>
    <source>
        <strain evidence="2">YL45</strain>
    </source>
</reference>
<dbReference type="PANTHER" id="PTHR36455">
    <property type="match status" value="1"/>
</dbReference>
<evidence type="ECO:0000313" key="2">
    <source>
        <dbReference type="Proteomes" id="UP000214610"/>
    </source>
</evidence>
<name>A0A227KIP1_9BURK</name>
<accession>A0A227KIP1</accession>
<dbReference type="GeneID" id="78362664"/>
<keyword evidence="2" id="KW-1185">Reference proteome</keyword>
<dbReference type="NCBIfam" id="NF033819">
    <property type="entry name" value="IS66_TnpB"/>
    <property type="match status" value="1"/>
</dbReference>
<evidence type="ECO:0000313" key="1">
    <source>
        <dbReference type="EMBL" id="OXE47643.1"/>
    </source>
</evidence>